<protein>
    <submittedName>
        <fullName evidence="2">Small multi-drug export protein</fullName>
    </submittedName>
</protein>
<evidence type="ECO:0000313" key="3">
    <source>
        <dbReference type="Proteomes" id="UP001597362"/>
    </source>
</evidence>
<proteinExistence type="predicted"/>
<feature type="transmembrane region" description="Helical" evidence="1">
    <location>
        <begin position="134"/>
        <end position="157"/>
    </location>
</feature>
<sequence length="161" mass="17689">MDIGSILEGVKEANLFIQLGTVFLIALIPFLEGYVAAPAGIIIGFPATMTIVVASLGNWLSVLFVVVLYDKLRQRRNRKQTVDRPNKRMERARKLFGKYGVPGVTIIGPLLFGHHIGVFIALMSGASKRYVTLWMTIGVLLWTIAAGVLAVVGIDLFSYVR</sequence>
<feature type="transmembrane region" description="Helical" evidence="1">
    <location>
        <begin position="99"/>
        <end position="122"/>
    </location>
</feature>
<dbReference type="EMBL" id="JBHUHO010000003">
    <property type="protein sequence ID" value="MFD2114274.1"/>
    <property type="molecule type" value="Genomic_DNA"/>
</dbReference>
<feature type="transmembrane region" description="Helical" evidence="1">
    <location>
        <begin position="43"/>
        <end position="69"/>
    </location>
</feature>
<name>A0ABW4YFN1_9BACL</name>
<evidence type="ECO:0000256" key="1">
    <source>
        <dbReference type="SAM" id="Phobius"/>
    </source>
</evidence>
<reference evidence="3" key="1">
    <citation type="journal article" date="2019" name="Int. J. Syst. Evol. Microbiol.">
        <title>The Global Catalogue of Microorganisms (GCM) 10K type strain sequencing project: providing services to taxonomists for standard genome sequencing and annotation.</title>
        <authorList>
            <consortium name="The Broad Institute Genomics Platform"/>
            <consortium name="The Broad Institute Genome Sequencing Center for Infectious Disease"/>
            <person name="Wu L."/>
            <person name="Ma J."/>
        </authorList>
    </citation>
    <scope>NUCLEOTIDE SEQUENCE [LARGE SCALE GENOMIC DNA]</scope>
    <source>
        <strain evidence="3">GH52</strain>
    </source>
</reference>
<accession>A0ABW4YFN1</accession>
<keyword evidence="1" id="KW-1133">Transmembrane helix</keyword>
<comment type="caution">
    <text evidence="2">The sequence shown here is derived from an EMBL/GenBank/DDBJ whole genome shotgun (WGS) entry which is preliminary data.</text>
</comment>
<dbReference type="Pfam" id="PF06695">
    <property type="entry name" value="Sm_multidrug_ex"/>
    <property type="match status" value="1"/>
</dbReference>
<gene>
    <name evidence="2" type="ORF">ACFSJH_00710</name>
</gene>
<keyword evidence="1" id="KW-0472">Membrane</keyword>
<dbReference type="InterPro" id="IPR009577">
    <property type="entry name" value="Sm_multidrug_ex"/>
</dbReference>
<dbReference type="RefSeq" id="WP_377769247.1">
    <property type="nucleotide sequence ID" value="NZ_JBHUHO010000003.1"/>
</dbReference>
<keyword evidence="1" id="KW-0812">Transmembrane</keyword>
<keyword evidence="3" id="KW-1185">Reference proteome</keyword>
<organism evidence="2 3">
    <name type="scientific">Paenibacillus yanchengensis</name>
    <dbReference type="NCBI Taxonomy" id="2035833"/>
    <lineage>
        <taxon>Bacteria</taxon>
        <taxon>Bacillati</taxon>
        <taxon>Bacillota</taxon>
        <taxon>Bacilli</taxon>
        <taxon>Bacillales</taxon>
        <taxon>Paenibacillaceae</taxon>
        <taxon>Paenibacillus</taxon>
    </lineage>
</organism>
<dbReference type="Proteomes" id="UP001597362">
    <property type="component" value="Unassembled WGS sequence"/>
</dbReference>
<evidence type="ECO:0000313" key="2">
    <source>
        <dbReference type="EMBL" id="MFD2114274.1"/>
    </source>
</evidence>